<sequence>MKSIFNKTGSDEFIERINNLKADTKGKWGKMEVSQMLAHCAYAFEDNSPRPKVIARLLIRFFAKSTVVGKKPYKRNMKTSPAFIVKDKRDFETERTRLIKGIEKVQGLGEDYFNNRKHPVFGRMNSKEWNNFFSKHLDHHLKQFGV</sequence>
<dbReference type="EMBL" id="JAABOO010000003">
    <property type="protein sequence ID" value="NER14629.1"/>
    <property type="molecule type" value="Genomic_DNA"/>
</dbReference>
<accession>A0A6P0US54</accession>
<dbReference type="Gene3D" id="1.20.120.450">
    <property type="entry name" value="dinb family like domain"/>
    <property type="match status" value="1"/>
</dbReference>
<dbReference type="Proteomes" id="UP000468581">
    <property type="component" value="Unassembled WGS sequence"/>
</dbReference>
<reference evidence="1 2" key="1">
    <citation type="submission" date="2020-01" db="EMBL/GenBank/DDBJ databases">
        <title>Leptobacterium flavescens.</title>
        <authorList>
            <person name="Wang G."/>
        </authorList>
    </citation>
    <scope>NUCLEOTIDE SEQUENCE [LARGE SCALE GENOMIC DNA]</scope>
    <source>
        <strain evidence="1 2">KCTC 22160</strain>
    </source>
</reference>
<dbReference type="InterPro" id="IPR011463">
    <property type="entry name" value="DUF1569"/>
</dbReference>
<comment type="caution">
    <text evidence="1">The sequence shown here is derived from an EMBL/GenBank/DDBJ whole genome shotgun (WGS) entry which is preliminary data.</text>
</comment>
<evidence type="ECO:0000313" key="1">
    <source>
        <dbReference type="EMBL" id="NER14629.1"/>
    </source>
</evidence>
<organism evidence="1 2">
    <name type="scientific">Leptobacterium flavescens</name>
    <dbReference type="NCBI Taxonomy" id="472055"/>
    <lineage>
        <taxon>Bacteria</taxon>
        <taxon>Pseudomonadati</taxon>
        <taxon>Bacteroidota</taxon>
        <taxon>Flavobacteriia</taxon>
        <taxon>Flavobacteriales</taxon>
        <taxon>Flavobacteriaceae</taxon>
        <taxon>Leptobacterium</taxon>
    </lineage>
</organism>
<name>A0A6P0US54_9FLAO</name>
<proteinExistence type="predicted"/>
<dbReference type="Pfam" id="PF07606">
    <property type="entry name" value="DUF1569"/>
    <property type="match status" value="1"/>
</dbReference>
<dbReference type="AlphaFoldDB" id="A0A6P0US54"/>
<dbReference type="InterPro" id="IPR034660">
    <property type="entry name" value="DinB/YfiT-like"/>
</dbReference>
<dbReference type="RefSeq" id="WP_163607914.1">
    <property type="nucleotide sequence ID" value="NZ_JAABOO010000003.1"/>
</dbReference>
<gene>
    <name evidence="1" type="ORF">GWK08_14330</name>
</gene>
<protein>
    <submittedName>
        <fullName evidence="1">DUF1569 domain-containing protein</fullName>
    </submittedName>
</protein>
<keyword evidence="2" id="KW-1185">Reference proteome</keyword>
<evidence type="ECO:0000313" key="2">
    <source>
        <dbReference type="Proteomes" id="UP000468581"/>
    </source>
</evidence>